<dbReference type="CDD" id="cd00192">
    <property type="entry name" value="PTKc"/>
    <property type="match status" value="1"/>
</dbReference>
<dbReference type="Gene3D" id="1.10.510.10">
    <property type="entry name" value="Transferase(Phosphotransferase) domain 1"/>
    <property type="match status" value="1"/>
</dbReference>
<keyword evidence="6" id="KW-0067">ATP-binding</keyword>
<dbReference type="PRINTS" id="PR00109">
    <property type="entry name" value="TYRKINASE"/>
</dbReference>
<proteinExistence type="predicted"/>
<accession>A0ABN8QQK5</accession>
<feature type="transmembrane region" description="Helical" evidence="8">
    <location>
        <begin position="271"/>
        <end position="292"/>
    </location>
</feature>
<dbReference type="InterPro" id="IPR050122">
    <property type="entry name" value="RTK"/>
</dbReference>
<dbReference type="PROSITE" id="PS00107">
    <property type="entry name" value="PROTEIN_KINASE_ATP"/>
    <property type="match status" value="1"/>
</dbReference>
<comment type="caution">
    <text evidence="4">Lacks conserved residue(s) required for the propagation of feature annotation.</text>
</comment>
<dbReference type="InterPro" id="IPR001245">
    <property type="entry name" value="Ser-Thr/Tyr_kinase_cat_dom"/>
</dbReference>
<dbReference type="PANTHER" id="PTHR24416:SF614">
    <property type="entry name" value="PROTEIN KINASE DOMAIN-CONTAINING PROTEIN"/>
    <property type="match status" value="1"/>
</dbReference>
<dbReference type="Pfam" id="PF07714">
    <property type="entry name" value="PK_Tyr_Ser-Thr"/>
    <property type="match status" value="1"/>
</dbReference>
<reference evidence="12 13" key="1">
    <citation type="submission" date="2022-05" db="EMBL/GenBank/DDBJ databases">
        <authorList>
            <consortium name="Genoscope - CEA"/>
            <person name="William W."/>
        </authorList>
    </citation>
    <scope>NUCLEOTIDE SEQUENCE [LARGE SCALE GENOMIC DNA]</scope>
</reference>
<dbReference type="PANTHER" id="PTHR24416">
    <property type="entry name" value="TYROSINE-PROTEIN KINASE RECEPTOR"/>
    <property type="match status" value="1"/>
</dbReference>
<feature type="disulfide bond" evidence="5">
    <location>
        <begin position="36"/>
        <end position="51"/>
    </location>
</feature>
<protein>
    <submittedName>
        <fullName evidence="12">Uncharacterized protein</fullName>
    </submittedName>
</protein>
<dbReference type="Proteomes" id="UP001159405">
    <property type="component" value="Unassembled WGS sequence"/>
</dbReference>
<evidence type="ECO:0000256" key="1">
    <source>
        <dbReference type="ARBA" id="ARBA00004167"/>
    </source>
</evidence>
<dbReference type="Gene3D" id="1.10.2000.10">
    <property type="entry name" value="Frizzled cysteine-rich domain"/>
    <property type="match status" value="1"/>
</dbReference>
<feature type="non-terminal residue" evidence="12">
    <location>
        <position position="1"/>
    </location>
</feature>
<dbReference type="PROSITE" id="PS50011">
    <property type="entry name" value="PROTEIN_KINASE_DOM"/>
    <property type="match status" value="1"/>
</dbReference>
<evidence type="ECO:0000256" key="3">
    <source>
        <dbReference type="ARBA" id="ARBA00051243"/>
    </source>
</evidence>
<evidence type="ECO:0000256" key="6">
    <source>
        <dbReference type="PROSITE-ProRule" id="PRU10141"/>
    </source>
</evidence>
<dbReference type="PROSITE" id="PS00109">
    <property type="entry name" value="PROTEIN_KINASE_TYR"/>
    <property type="match status" value="1"/>
</dbReference>
<dbReference type="Gene3D" id="3.30.200.20">
    <property type="entry name" value="Phosphorylase Kinase, domain 1"/>
    <property type="match status" value="1"/>
</dbReference>
<dbReference type="SUPFAM" id="SSF56112">
    <property type="entry name" value="Protein kinase-like (PK-like)"/>
    <property type="match status" value="1"/>
</dbReference>
<evidence type="ECO:0000259" key="11">
    <source>
        <dbReference type="PROSITE" id="PS51448"/>
    </source>
</evidence>
<keyword evidence="8" id="KW-0472">Membrane</keyword>
<dbReference type="InterPro" id="IPR017441">
    <property type="entry name" value="Protein_kinase_ATP_BS"/>
</dbReference>
<evidence type="ECO:0000256" key="5">
    <source>
        <dbReference type="PROSITE-ProRule" id="PRU00779"/>
    </source>
</evidence>
<feature type="domain" description="P-type" evidence="11">
    <location>
        <begin position="24"/>
        <end position="68"/>
    </location>
</feature>
<feature type="domain" description="Protein kinase" evidence="9">
    <location>
        <begin position="351"/>
        <end position="627"/>
    </location>
</feature>
<evidence type="ECO:0000256" key="7">
    <source>
        <dbReference type="SAM" id="MobiDB-lite"/>
    </source>
</evidence>
<dbReference type="SUPFAM" id="SSF57492">
    <property type="entry name" value="Trefoil"/>
    <property type="match status" value="1"/>
</dbReference>
<evidence type="ECO:0000256" key="8">
    <source>
        <dbReference type="SAM" id="Phobius"/>
    </source>
</evidence>
<gene>
    <name evidence="12" type="ORF">PLOB_00009477</name>
</gene>
<keyword evidence="13" id="KW-1185">Reference proteome</keyword>
<dbReference type="EMBL" id="CALNXK010000147">
    <property type="protein sequence ID" value="CAH3168929.1"/>
    <property type="molecule type" value="Genomic_DNA"/>
</dbReference>
<dbReference type="SMART" id="SM00219">
    <property type="entry name" value="TyrKc"/>
    <property type="match status" value="1"/>
</dbReference>
<evidence type="ECO:0000313" key="13">
    <source>
        <dbReference type="Proteomes" id="UP001159405"/>
    </source>
</evidence>
<keyword evidence="8" id="KW-0812">Transmembrane</keyword>
<dbReference type="InterPro" id="IPR000519">
    <property type="entry name" value="P_trefoil_dom"/>
</dbReference>
<keyword evidence="6" id="KW-0547">Nucleotide-binding</keyword>
<dbReference type="InterPro" id="IPR044913">
    <property type="entry name" value="P_trefoil_dom_sf"/>
</dbReference>
<comment type="subcellular location">
    <subcellularLocation>
        <location evidence="1">Membrane</location>
        <topology evidence="1">Single-pass membrane protein</topology>
    </subcellularLocation>
</comment>
<evidence type="ECO:0000256" key="2">
    <source>
        <dbReference type="ARBA" id="ARBA00023157"/>
    </source>
</evidence>
<feature type="disulfide bond" evidence="5">
    <location>
        <begin position="26"/>
        <end position="52"/>
    </location>
</feature>
<dbReference type="InterPro" id="IPR020067">
    <property type="entry name" value="Frizzled_dom"/>
</dbReference>
<dbReference type="InterPro" id="IPR011009">
    <property type="entry name" value="Kinase-like_dom_sf"/>
</dbReference>
<feature type="compositionally biased region" description="Polar residues" evidence="7">
    <location>
        <begin position="671"/>
        <end position="691"/>
    </location>
</feature>
<keyword evidence="8" id="KW-1133">Transmembrane helix</keyword>
<name>A0ABN8QQK5_9CNID</name>
<feature type="region of interest" description="Disordered" evidence="7">
    <location>
        <begin position="626"/>
        <end position="707"/>
    </location>
</feature>
<dbReference type="SUPFAM" id="SSF63501">
    <property type="entry name" value="Frizzled cysteine-rich domain"/>
    <property type="match status" value="1"/>
</dbReference>
<dbReference type="InterPro" id="IPR000719">
    <property type="entry name" value="Prot_kinase_dom"/>
</dbReference>
<feature type="binding site" evidence="6">
    <location>
        <position position="387"/>
    </location>
    <ligand>
        <name>ATP</name>
        <dbReference type="ChEBI" id="CHEBI:30616"/>
    </ligand>
</feature>
<dbReference type="PROSITE" id="PS51448">
    <property type="entry name" value="P_TREFOIL_2"/>
    <property type="match status" value="1"/>
</dbReference>
<dbReference type="Pfam" id="PF01392">
    <property type="entry name" value="Fz"/>
    <property type="match status" value="1"/>
</dbReference>
<organism evidence="12 13">
    <name type="scientific">Porites lobata</name>
    <dbReference type="NCBI Taxonomy" id="104759"/>
    <lineage>
        <taxon>Eukaryota</taxon>
        <taxon>Metazoa</taxon>
        <taxon>Cnidaria</taxon>
        <taxon>Anthozoa</taxon>
        <taxon>Hexacorallia</taxon>
        <taxon>Scleractinia</taxon>
        <taxon>Fungiina</taxon>
        <taxon>Poritidae</taxon>
        <taxon>Porites</taxon>
    </lineage>
</organism>
<dbReference type="InterPro" id="IPR036790">
    <property type="entry name" value="Frizzled_dom_sf"/>
</dbReference>
<evidence type="ECO:0000259" key="10">
    <source>
        <dbReference type="PROSITE" id="PS50038"/>
    </source>
</evidence>
<comment type="caution">
    <text evidence="12">The sequence shown here is derived from an EMBL/GenBank/DDBJ whole genome shotgun (WGS) entry which is preliminary data.</text>
</comment>
<dbReference type="InterPro" id="IPR008266">
    <property type="entry name" value="Tyr_kinase_AS"/>
</dbReference>
<evidence type="ECO:0000256" key="4">
    <source>
        <dbReference type="PROSITE-ProRule" id="PRU00090"/>
    </source>
</evidence>
<comment type="catalytic activity">
    <reaction evidence="3">
        <text>L-tyrosyl-[protein] + ATP = O-phospho-L-tyrosyl-[protein] + ADP + H(+)</text>
        <dbReference type="Rhea" id="RHEA:10596"/>
        <dbReference type="Rhea" id="RHEA-COMP:10136"/>
        <dbReference type="Rhea" id="RHEA-COMP:20101"/>
        <dbReference type="ChEBI" id="CHEBI:15378"/>
        <dbReference type="ChEBI" id="CHEBI:30616"/>
        <dbReference type="ChEBI" id="CHEBI:46858"/>
        <dbReference type="ChEBI" id="CHEBI:61978"/>
        <dbReference type="ChEBI" id="CHEBI:456216"/>
        <dbReference type="EC" id="2.7.10.1"/>
    </reaction>
</comment>
<feature type="domain" description="FZ" evidence="10">
    <location>
        <begin position="105"/>
        <end position="251"/>
    </location>
</feature>
<evidence type="ECO:0000259" key="9">
    <source>
        <dbReference type="PROSITE" id="PS50011"/>
    </source>
</evidence>
<sequence length="707" mass="79885">SKNAYSCSRTYMQAIFFFLIAFNNSCSNTNVTLVSCGSYNSTKDHCLDQGCCWNSSSAVHETQCYRVLKNNQTTSNETNTTNTPISTVLSTDVKTTATSLATSAGPLGTCEVYRGEVCDQWLNFTMLEYRLTPRFLDIRFGLNRTEQIILEFMKAIARIDGQDECKRLLRILLCQYFLPPCKDNNIPYNYCREDCEALFQQCNSAMREMLGAAKYILKALGLEFAHIGVPDCAKLRFSDEYEAKNDTCIHWGLFVFTPSPHPSTNKLKTSLFAGAVAGAVVFIIVVITLFVCERRRRNKPLKVARGFEGVTFTAVSMRDRIRAETIRALDESKVLSLFNPDDMRQVPLSSVEYIRDLGSGNFGLVFLGKAYGLVHGKEDAELLVAVKTLKEGSSTETKEDFFKEVALMSLLHHDNIVELLAVSTEEEPYGMIFEFMEHGDLNQYLRKAGPFFEGEEKEKVILTQEDLLSISLQCASGMEHLQTLRFVHRDVATRNCLVGSGMIVKISDFGMSRDIYASDYYKVEGQAVLPIRWMPPEALLLGKFTVESDIYSFGVLLWEIYTLALQPYYGYTNEEVVEFIKKGVHLGQPDDCPDHVYQVMKNCWYRDASQRPNFTLIIAQLKQEDTTQYEESSSPESPIHDKQPLYQNIGVSPDLSKKEIPESKQPFGRKISQQAQSNPKGVTLSTPSYMNVNPGYHGFEDDDMAED</sequence>
<evidence type="ECO:0000313" key="12">
    <source>
        <dbReference type="EMBL" id="CAH3168929.1"/>
    </source>
</evidence>
<keyword evidence="2 5" id="KW-1015">Disulfide bond</keyword>
<dbReference type="PROSITE" id="PS50038">
    <property type="entry name" value="FZ"/>
    <property type="match status" value="1"/>
</dbReference>
<dbReference type="InterPro" id="IPR020635">
    <property type="entry name" value="Tyr_kinase_cat_dom"/>
</dbReference>